<dbReference type="Proteomes" id="UP000440096">
    <property type="component" value="Unassembled WGS sequence"/>
</dbReference>
<name>A0A6N7Z4R0_9PSEU</name>
<organism evidence="1 2">
    <name type="scientific">Amycolatopsis pithecellobii</name>
    <dbReference type="NCBI Taxonomy" id="664692"/>
    <lineage>
        <taxon>Bacteria</taxon>
        <taxon>Bacillati</taxon>
        <taxon>Actinomycetota</taxon>
        <taxon>Actinomycetes</taxon>
        <taxon>Pseudonocardiales</taxon>
        <taxon>Pseudonocardiaceae</taxon>
        <taxon>Amycolatopsis</taxon>
    </lineage>
</organism>
<gene>
    <name evidence="1" type="ORF">GKO32_24700</name>
</gene>
<reference evidence="1 2" key="1">
    <citation type="submission" date="2019-11" db="EMBL/GenBank/DDBJ databases">
        <title>Draft genome of Amycolatopsis RM579.</title>
        <authorList>
            <person name="Duangmal K."/>
            <person name="Mingma R."/>
        </authorList>
    </citation>
    <scope>NUCLEOTIDE SEQUENCE [LARGE SCALE GENOMIC DNA]</scope>
    <source>
        <strain evidence="1 2">RM579</strain>
    </source>
</reference>
<evidence type="ECO:0000313" key="1">
    <source>
        <dbReference type="EMBL" id="MTD57153.1"/>
    </source>
</evidence>
<dbReference type="AlphaFoldDB" id="A0A6N7Z4R0"/>
<comment type="caution">
    <text evidence="1">The sequence shown here is derived from an EMBL/GenBank/DDBJ whole genome shotgun (WGS) entry which is preliminary data.</text>
</comment>
<protein>
    <submittedName>
        <fullName evidence="1">Uncharacterized protein</fullName>
    </submittedName>
</protein>
<accession>A0A6N7Z4R0</accession>
<keyword evidence="2" id="KW-1185">Reference proteome</keyword>
<dbReference type="EMBL" id="WMBA01000044">
    <property type="protein sequence ID" value="MTD57153.1"/>
    <property type="molecule type" value="Genomic_DNA"/>
</dbReference>
<dbReference type="OrthoDB" id="2570531at2"/>
<evidence type="ECO:0000313" key="2">
    <source>
        <dbReference type="Proteomes" id="UP000440096"/>
    </source>
</evidence>
<sequence length="96" mass="10838">MTAMMVYLKPPAPAETDNEIQIIDDLEALSEEVRCKRLPGLGRSRPAAIDVFVAALTTMWNEIAREQLDEDWKQTLARAARTWKDHRSATCPTVLV</sequence>
<proteinExistence type="predicted"/>